<keyword evidence="4" id="KW-1185">Reference proteome</keyword>
<dbReference type="EMBL" id="AP018448">
    <property type="protein sequence ID" value="BBC30511.1"/>
    <property type="molecule type" value="Genomic_DNA"/>
</dbReference>
<dbReference type="InterPro" id="IPR032710">
    <property type="entry name" value="NTF2-like_dom_sf"/>
</dbReference>
<reference evidence="3 4" key="1">
    <citation type="journal article" date="2010" name="ChemBioChem">
        <title>Cloning and characterization of the biosynthetic gene cluster of 16-membered macrolide antibiotic FD-891: involvement of a dual functional cytochrome P450 monooxygenase catalyzing epoxidation and hydroxylation.</title>
        <authorList>
            <person name="Kudo F."/>
            <person name="Motegi A."/>
            <person name="Mizoue K."/>
            <person name="Eguchi T."/>
        </authorList>
    </citation>
    <scope>NUCLEOTIDE SEQUENCE [LARGE SCALE GENOMIC DNA]</scope>
    <source>
        <strain evidence="3 4">A-8890</strain>
    </source>
</reference>
<evidence type="ECO:0000313" key="4">
    <source>
        <dbReference type="Proteomes" id="UP001321542"/>
    </source>
</evidence>
<dbReference type="RefSeq" id="WP_286249146.1">
    <property type="nucleotide sequence ID" value="NZ_AP018448.1"/>
</dbReference>
<dbReference type="InterPro" id="IPR016040">
    <property type="entry name" value="NAD(P)-bd_dom"/>
</dbReference>
<dbReference type="Proteomes" id="UP001321542">
    <property type="component" value="Chromosome"/>
</dbReference>
<name>A0ABM7F3V1_9ACTN</name>
<dbReference type="SUPFAM" id="SSF54427">
    <property type="entry name" value="NTF2-like"/>
    <property type="match status" value="1"/>
</dbReference>
<dbReference type="PANTHER" id="PTHR43162:SF1">
    <property type="entry name" value="PRESTALK A DIFFERENTIATION PROTEIN A"/>
    <property type="match status" value="1"/>
</dbReference>
<sequence length="436" mass="47448">MSRILVIGASGKTGRHVVAGLVSRGATVRAASRNPEQLDVTGADTERFDWHDESTWGPALDGVDGVYLVKPESADVVKVVGRFLDAVKAVRATRLVFLSECAAQTRPGDVTERQMELAVESSDLEWTILRPSWFMQDIVDEYFFGPMVRDDRIIVMTTGGSATAWIDARDIAEVAAEVLVNGGAAGQALDLTGPDALTLDQLAERITAVADSPVTGVEESLREAETRMRADGLDEGFVAYMTRIAESIIAGETATVTGEVERVTGRPPRDIDAFLAEQAGQLRPSGKARAEMDAEQTLQRARDNEALFRRLISAWARTDLDDLIDCFADDMVYTDMPFPDEPVRGKAAFREHVKRYNALFADGQVEVEFVTLVATSTNVVGELLCRARYVGPGAPEGGVPVRWYATLVDTVMDGRVVSEHVYFDPTAFDKAVAQAA</sequence>
<protein>
    <submittedName>
        <fullName evidence="3">Uncharacterized protein</fullName>
    </submittedName>
</protein>
<dbReference type="Gene3D" id="3.10.450.50">
    <property type="match status" value="1"/>
</dbReference>
<evidence type="ECO:0000313" key="3">
    <source>
        <dbReference type="EMBL" id="BBC30511.1"/>
    </source>
</evidence>
<dbReference type="SUPFAM" id="SSF51735">
    <property type="entry name" value="NAD(P)-binding Rossmann-fold domains"/>
    <property type="match status" value="1"/>
</dbReference>
<dbReference type="InterPro" id="IPR036291">
    <property type="entry name" value="NAD(P)-bd_dom_sf"/>
</dbReference>
<dbReference type="PANTHER" id="PTHR43162">
    <property type="match status" value="1"/>
</dbReference>
<evidence type="ECO:0000259" key="1">
    <source>
        <dbReference type="Pfam" id="PF12680"/>
    </source>
</evidence>
<dbReference type="Pfam" id="PF13460">
    <property type="entry name" value="NAD_binding_10"/>
    <property type="match status" value="1"/>
</dbReference>
<evidence type="ECO:0000259" key="2">
    <source>
        <dbReference type="Pfam" id="PF13460"/>
    </source>
</evidence>
<reference evidence="3 4" key="2">
    <citation type="journal article" date="2023" name="ChemBioChem">
        <title>Acyltransferase Domain Exchange between Two Independent Type I Polyketide Synthases in the Same Producer Strain of Macrolide Antibiotics.</title>
        <authorList>
            <person name="Kudo F."/>
            <person name="Kishikawa K."/>
            <person name="Tsuboi K."/>
            <person name="Kido T."/>
            <person name="Usui T."/>
            <person name="Hashimoto J."/>
            <person name="Shin-Ya K."/>
            <person name="Miyanaga A."/>
            <person name="Eguchi T."/>
        </authorList>
    </citation>
    <scope>NUCLEOTIDE SEQUENCE [LARGE SCALE GENOMIC DNA]</scope>
    <source>
        <strain evidence="3 4">A-8890</strain>
    </source>
</reference>
<gene>
    <name evidence="3" type="ORF">SGFS_018050</name>
</gene>
<dbReference type="InterPro" id="IPR037401">
    <property type="entry name" value="SnoaL-like"/>
</dbReference>
<dbReference type="Gene3D" id="3.40.50.720">
    <property type="entry name" value="NAD(P)-binding Rossmann-like Domain"/>
    <property type="match status" value="1"/>
</dbReference>
<accession>A0ABM7F3V1</accession>
<dbReference type="Gene3D" id="3.90.25.10">
    <property type="entry name" value="UDP-galactose 4-epimerase, domain 1"/>
    <property type="match status" value="1"/>
</dbReference>
<organism evidence="3 4">
    <name type="scientific">Streptomyces graminofaciens</name>
    <dbReference type="NCBI Taxonomy" id="68212"/>
    <lineage>
        <taxon>Bacteria</taxon>
        <taxon>Bacillati</taxon>
        <taxon>Actinomycetota</taxon>
        <taxon>Actinomycetes</taxon>
        <taxon>Kitasatosporales</taxon>
        <taxon>Streptomycetaceae</taxon>
        <taxon>Streptomyces</taxon>
    </lineage>
</organism>
<dbReference type="InterPro" id="IPR051604">
    <property type="entry name" value="Ergot_Alk_Oxidoreductase"/>
</dbReference>
<proteinExistence type="predicted"/>
<feature type="domain" description="SnoaL-like" evidence="1">
    <location>
        <begin position="309"/>
        <end position="418"/>
    </location>
</feature>
<feature type="domain" description="NAD(P)-binding" evidence="2">
    <location>
        <begin position="8"/>
        <end position="179"/>
    </location>
</feature>
<dbReference type="Pfam" id="PF12680">
    <property type="entry name" value="SnoaL_2"/>
    <property type="match status" value="1"/>
</dbReference>